<dbReference type="Proteomes" id="UP000198804">
    <property type="component" value="Unassembled WGS sequence"/>
</dbReference>
<accession>A0A1I4DI19</accession>
<keyword evidence="2" id="KW-1185">Reference proteome</keyword>
<evidence type="ECO:0008006" key="3">
    <source>
        <dbReference type="Google" id="ProtNLM"/>
    </source>
</evidence>
<reference evidence="2" key="1">
    <citation type="submission" date="2016-10" db="EMBL/GenBank/DDBJ databases">
        <authorList>
            <person name="Varghese N."/>
            <person name="Submissions S."/>
        </authorList>
    </citation>
    <scope>NUCLEOTIDE SEQUENCE [LARGE SCALE GENOMIC DNA]</scope>
    <source>
        <strain evidence="2">CGMCC 1.6474</strain>
    </source>
</reference>
<organism evidence="1 2">
    <name type="scientific">Methylorubrum salsuginis</name>
    <dbReference type="NCBI Taxonomy" id="414703"/>
    <lineage>
        <taxon>Bacteria</taxon>
        <taxon>Pseudomonadati</taxon>
        <taxon>Pseudomonadota</taxon>
        <taxon>Alphaproteobacteria</taxon>
        <taxon>Hyphomicrobiales</taxon>
        <taxon>Methylobacteriaceae</taxon>
        <taxon>Methylorubrum</taxon>
    </lineage>
</organism>
<evidence type="ECO:0000313" key="2">
    <source>
        <dbReference type="Proteomes" id="UP000198804"/>
    </source>
</evidence>
<evidence type="ECO:0000313" key="1">
    <source>
        <dbReference type="EMBL" id="SFK92723.1"/>
    </source>
</evidence>
<sequence length="151" mass="17070">MRHRLNRGGVRAANSALHIIAIGRLRTEARTKAYMARRIAEGHSKLEAIRCLKCYIAREVFTLITRRQKATARLASPLATEKGDSHPGRVCATCGWSRWKRRSAWPERRSLSFEQAISARTAGVVRVWGWMASINEPALAARRRTPSNRHA</sequence>
<name>A0A1I4DI19_9HYPH</name>
<gene>
    <name evidence="1" type="ORF">SAMN04488125_10624</name>
</gene>
<dbReference type="AlphaFoldDB" id="A0A1I4DI19"/>
<proteinExistence type="predicted"/>
<dbReference type="EMBL" id="FOSV01000006">
    <property type="protein sequence ID" value="SFK92723.1"/>
    <property type="molecule type" value="Genomic_DNA"/>
</dbReference>
<protein>
    <recommendedName>
        <fullName evidence="3">Transposase IS116/IS110/IS902 family protein</fullName>
    </recommendedName>
</protein>